<keyword evidence="3" id="KW-0732">Signal</keyword>
<name>A0A4P9XF71_9FUNG</name>
<evidence type="ECO:0000256" key="2">
    <source>
        <dbReference type="SAM" id="MobiDB-lite"/>
    </source>
</evidence>
<evidence type="ECO:0000313" key="4">
    <source>
        <dbReference type="EMBL" id="RKP03851.1"/>
    </source>
</evidence>
<dbReference type="PANTHER" id="PTHR13037:SF24">
    <property type="entry name" value="POLYCOMB PROTEIN PCL-RELATED"/>
    <property type="match status" value="1"/>
</dbReference>
<feature type="region of interest" description="Disordered" evidence="2">
    <location>
        <begin position="1260"/>
        <end position="1285"/>
    </location>
</feature>
<dbReference type="PANTHER" id="PTHR13037">
    <property type="entry name" value="FORMIN"/>
    <property type="match status" value="1"/>
</dbReference>
<feature type="chain" id="PRO_5020289414" evidence="3">
    <location>
        <begin position="32"/>
        <end position="2447"/>
    </location>
</feature>
<feature type="compositionally biased region" description="Low complexity" evidence="2">
    <location>
        <begin position="2168"/>
        <end position="2178"/>
    </location>
</feature>
<feature type="compositionally biased region" description="Gly residues" evidence="2">
    <location>
        <begin position="1264"/>
        <end position="1273"/>
    </location>
</feature>
<proteinExistence type="predicted"/>
<feature type="region of interest" description="Disordered" evidence="2">
    <location>
        <begin position="632"/>
        <end position="672"/>
    </location>
</feature>
<dbReference type="EMBL" id="ML014117">
    <property type="protein sequence ID" value="RKP03851.1"/>
    <property type="molecule type" value="Genomic_DNA"/>
</dbReference>
<evidence type="ECO:0000256" key="3">
    <source>
        <dbReference type="SAM" id="SignalP"/>
    </source>
</evidence>
<feature type="compositionally biased region" description="Low complexity" evidence="2">
    <location>
        <begin position="2283"/>
        <end position="2305"/>
    </location>
</feature>
<reference evidence="5" key="1">
    <citation type="journal article" date="2018" name="Nat. Microbiol.">
        <title>Leveraging single-cell genomics to expand the fungal tree of life.</title>
        <authorList>
            <person name="Ahrendt S.R."/>
            <person name="Quandt C.A."/>
            <person name="Ciobanu D."/>
            <person name="Clum A."/>
            <person name="Salamov A."/>
            <person name="Andreopoulos B."/>
            <person name="Cheng J.F."/>
            <person name="Woyke T."/>
            <person name="Pelin A."/>
            <person name="Henrissat B."/>
            <person name="Reynolds N.K."/>
            <person name="Benny G.L."/>
            <person name="Smith M.E."/>
            <person name="James T.Y."/>
            <person name="Grigoriev I.V."/>
        </authorList>
    </citation>
    <scope>NUCLEOTIDE SEQUENCE [LARGE SCALE GENOMIC DNA]</scope>
    <source>
        <strain evidence="5">ATCC 52028</strain>
    </source>
</reference>
<feature type="signal peptide" evidence="3">
    <location>
        <begin position="1"/>
        <end position="31"/>
    </location>
</feature>
<organism evidence="4 5">
    <name type="scientific">Caulochytrium protostelioides</name>
    <dbReference type="NCBI Taxonomy" id="1555241"/>
    <lineage>
        <taxon>Eukaryota</taxon>
        <taxon>Fungi</taxon>
        <taxon>Fungi incertae sedis</taxon>
        <taxon>Chytridiomycota</taxon>
        <taxon>Chytridiomycota incertae sedis</taxon>
        <taxon>Chytridiomycetes</taxon>
        <taxon>Caulochytriales</taxon>
        <taxon>Caulochytriaceae</taxon>
        <taxon>Caulochytrium</taxon>
    </lineage>
</organism>
<evidence type="ECO:0000313" key="5">
    <source>
        <dbReference type="Proteomes" id="UP000274922"/>
    </source>
</evidence>
<feature type="region of interest" description="Disordered" evidence="2">
    <location>
        <begin position="2268"/>
        <end position="2322"/>
    </location>
</feature>
<feature type="region of interest" description="Disordered" evidence="2">
    <location>
        <begin position="62"/>
        <end position="98"/>
    </location>
</feature>
<feature type="compositionally biased region" description="Low complexity" evidence="2">
    <location>
        <begin position="1411"/>
        <end position="1438"/>
    </location>
</feature>
<feature type="compositionally biased region" description="Pro residues" evidence="2">
    <location>
        <begin position="2272"/>
        <end position="2282"/>
    </location>
</feature>
<feature type="compositionally biased region" description="Gly residues" evidence="2">
    <location>
        <begin position="64"/>
        <end position="73"/>
    </location>
</feature>
<feature type="region of interest" description="Disordered" evidence="2">
    <location>
        <begin position="2168"/>
        <end position="2189"/>
    </location>
</feature>
<gene>
    <name evidence="4" type="ORF">CXG81DRAFT_23544</name>
</gene>
<dbReference type="OrthoDB" id="2162844at2759"/>
<protein>
    <submittedName>
        <fullName evidence="4">Uncharacterized protein</fullName>
    </submittedName>
</protein>
<evidence type="ECO:0000256" key="1">
    <source>
        <dbReference type="ARBA" id="ARBA00022581"/>
    </source>
</evidence>
<accession>A0A4P9XF71</accession>
<sequence length="2447" mass="253814">MFHTQHEKRPPSERLAAGLGLGLGLAGLAGAGSGHAAGSGAGAVVGTTSSAGHAMPTAVAAAQTGGGGGGGGLHALTTAGTRPSTLRRTRGSASTTDVPASMEELACFDVYPQGPHPSEDVLDSSTVKRGYIHIPDVQNEMLSAYDLVHDRLRESTALQELSAFLETVPAPPPPPPRPSSAASSATTSYESYGLHAPDGSGRSGAAAAVSGAAAHVHPDVPREVAVMPVVPLRIDATPEQHAAWIDGLEGPVRDGLAALRAHCAALPSHVSWADLLPWLSRHRPPFVTAVALLRAVGAAAATADAADGTWGPAVGHDSDAATLNATACLTAWLSAEFHVFLDSHRRAPAAATAAAAASKKAAPVPVPPAAVPADSVARWKYAIGLVTWLCHEGLLHTAHLADWSLAVLESSHAVRAVGAMLSVVCLLMADYVQCRVWSRRLALVLLARMTAFEAQAAAATPVQWDLLTKLANHLAMLAVRLVLAVPDVFVSARLWQAYHTTWTRLLVLQPPPRHAAACRATFALIDRRVRHLLLLPLPPRGVPPGTVPPPAHPRRATDDRHATAAIEASFCSPPPHRPAALIALKVLDQLEALSRNSAVPLSQLTLPSSLFTAPHVTADVPETPVTVTIDGLLPAPSPTAVEPAAAPSRPRPAHGHSAAPSTSTTAPSASAAAVTTPTVGAWMRHAAYLYVHGVAMAVQRAASEVDAAAPVASAPMVPAPTAPVQGLSPARRRPSAVDSARAAPVSQALLSELVTSVLAWSHTAHQLGHRTLFAVTLIEALAEQHPSFHAESALMQHFGAILFGPALAPRDRRMHELVWLAHHLLNRKLMRDHALQHRAISRGHNTKPNFVAFIRELPYKPFMSQQLYRTRLIGAHGYSHTDDAHQYESFRQHIVQDSVLSDVFLSPDEVDDAADRPAYIVDNVGMEAVEPTLELFDALPIYWQQRAVAWLAKSMLAFVVREMEIGLANWRTATTPGVSLLNSQQSYAFLTLLTRIPEPVMVVRHVLWLLRKSQNPRIWHQCIAVLHAHDAVWVVTGRVGEVLKACYARHTELRTRRMMSEPLLMYTAHLHRMVQGVRGADAAVPAVASAVPSKLSGAALSAPASFRHEAALLAKDALFFQRRFAQATFLPPLYAGWQAFQQQVRKDLAEARPQTADVLALAQSVTYAVSGRPDRIHVLMGEMFHHLTEVAATAARPPSASPAPAPSVPPVVAQRLRLCVDVLTHLHRSSGAVTEALLGLCHEVYVSSWRQAAAMVPPATTGSGTSGFSGGGFSKRASTTGGDGGAADGNGAAAAPLALSLCAQTALGAPPALRIAFWVAMVGSCILTPSRLVTYVIHPFLGFLSPVFRQHADAARAAASSSSSSSSSSSAASLVPVRPTMIASVRELLLLTRIVLYEGVNANAPAPAPASPAAAGAPAQAAAPSPSPSSMNMMSPGAMPRLSNPLVPVDVEASLRAQRAQSPDLAWSVYRALHRGMAMAAAVHDAAGLTPTAHGPSLAVWEPVLAELRAHRRLALQCGWLHAATVATLGPLLTTTLMPFVETALQSAAATTPSFLAHLPAPVAGSSAAAPSSAAADGRRKRSYDASMDLDGDLTPAAALDLATGPGDAHRVDDTALEATAHLIARLGPLLPRRYKPRMHHPHGDTERVPRDEVATRTAAAELVDAIACVYLAGVGAIEPTALPPPPLPTSPPAAAAAFYSILMRAAWSILAADGAAADAASDPPQASPPGGASHRAQVTTAATAVRLVLAATAFRTALFGADAMPDISVLSGCLVDAWRASIVNGSRPAAPYDPQADMFLMLIYEIQCADLVRDTMEALFAQTSHRVWTLLQPLPASRLPSGADDVDAPLVVAAPYAGMHPHALARLVQLCRLYCPSRLLASLCENVARLADLLEPPRGMLPPVGHETASPIAACCAVHRTPRFVASRWVAQQVTLLCALAPHVLRRGPNYILPVLQNLLALVTRIPTVEADADADARASTTSDAGDHDMTRVDPPPVCVVCTALRDRHTSLRRQAAEDTTMADFPMARDSFDNAMDADGAEGADGAGADPEGPLLAAIDLTAWLIDAMPASHEPAVAGLLRQIEPQRLAALAADRPLPSADLAPHEATYGVGDDAGPRERAARLRSLLPPARLASLLDVLTLPPLPPTLASASSTASLAAGAAAADAPSHAPNGAATKASNPPASRPVLTDHALAAAHLLPLHGTGPLRLAEVSVMARPGAGGGLGGATAPTTPQTVSLGSVMAAAAAGASGRLRAPSPAPLARYALQAIPPPPPPPSVAPVPGDHAFPTAAATAAAAAAASHPGPPPARSALSSPIAAAGPGPASATLTALATARARAAAVANPWLQLECLTAAPVAVPPAADPGLPASATGADGAEAAAGDLASTTTTTTTTTTTIATAAPAVSLATAAAPTPAASAPPAVTTWPAPVVAGDAQVNYLVSFFI</sequence>
<dbReference type="STRING" id="1555241.A0A4P9XF71"/>
<feature type="region of interest" description="Disordered" evidence="2">
    <location>
        <begin position="1407"/>
        <end position="1438"/>
    </location>
</feature>
<keyword evidence="1" id="KW-0945">Host-virus interaction</keyword>
<keyword evidence="5" id="KW-1185">Reference proteome</keyword>
<dbReference type="Proteomes" id="UP000274922">
    <property type="component" value="Unassembled WGS sequence"/>
</dbReference>
<feature type="compositionally biased region" description="Low complexity" evidence="2">
    <location>
        <begin position="655"/>
        <end position="672"/>
    </location>
</feature>
<feature type="compositionally biased region" description="Pro residues" evidence="2">
    <location>
        <begin position="169"/>
        <end position="178"/>
    </location>
</feature>
<feature type="compositionally biased region" description="Low complexity" evidence="2">
    <location>
        <begin position="2312"/>
        <end position="2322"/>
    </location>
</feature>
<feature type="region of interest" description="Disordered" evidence="2">
    <location>
        <begin position="166"/>
        <end position="205"/>
    </location>
</feature>